<name>A0A0H5D265_9RHOB</name>
<dbReference type="Pfam" id="PF02518">
    <property type="entry name" value="HATPase_c"/>
    <property type="match status" value="1"/>
</dbReference>
<accession>A0A0H5D265</accession>
<proteinExistence type="predicted"/>
<dbReference type="SMART" id="SM00387">
    <property type="entry name" value="HATPase_c"/>
    <property type="match status" value="1"/>
</dbReference>
<dbReference type="OrthoDB" id="9801651at2"/>
<dbReference type="PRINTS" id="PR00344">
    <property type="entry name" value="BCTRLSENSOR"/>
</dbReference>
<dbReference type="Pfam" id="PF00072">
    <property type="entry name" value="Response_reg"/>
    <property type="match status" value="1"/>
</dbReference>
<evidence type="ECO:0000259" key="10">
    <source>
        <dbReference type="PROSITE" id="PS50110"/>
    </source>
</evidence>
<evidence type="ECO:0000259" key="9">
    <source>
        <dbReference type="PROSITE" id="PS50109"/>
    </source>
</evidence>
<dbReference type="AlphaFoldDB" id="A0A0H5D265"/>
<keyword evidence="8" id="KW-0812">Transmembrane</keyword>
<protein>
    <recommendedName>
        <fullName evidence="2">histidine kinase</fullName>
        <ecNumber evidence="2">2.7.13.3</ecNumber>
    </recommendedName>
</protein>
<feature type="domain" description="Histidine kinase" evidence="9">
    <location>
        <begin position="207"/>
        <end position="428"/>
    </location>
</feature>
<keyword evidence="6" id="KW-0902">Two-component regulatory system</keyword>
<dbReference type="InterPro" id="IPR005467">
    <property type="entry name" value="His_kinase_dom"/>
</dbReference>
<evidence type="ECO:0000256" key="6">
    <source>
        <dbReference type="ARBA" id="ARBA00023012"/>
    </source>
</evidence>
<feature type="domain" description="Response regulatory" evidence="10">
    <location>
        <begin position="453"/>
        <end position="570"/>
    </location>
</feature>
<evidence type="ECO:0000256" key="5">
    <source>
        <dbReference type="ARBA" id="ARBA00022777"/>
    </source>
</evidence>
<keyword evidence="12" id="KW-1185">Reference proteome</keyword>
<reference evidence="11 12" key="1">
    <citation type="submission" date="2015-05" db="EMBL/GenBank/DDBJ databases">
        <authorList>
            <person name="Rodrigo-Torres Lidia"/>
            <person name="Arahal R.David."/>
        </authorList>
    </citation>
    <scope>NUCLEOTIDE SEQUENCE [LARGE SCALE GENOMIC DNA]</scope>
    <source>
        <strain evidence="11 12">CECT 7321</strain>
    </source>
</reference>
<feature type="transmembrane region" description="Helical" evidence="8">
    <location>
        <begin position="103"/>
        <end position="122"/>
    </location>
</feature>
<dbReference type="InterPro" id="IPR003594">
    <property type="entry name" value="HATPase_dom"/>
</dbReference>
<dbReference type="Gene3D" id="3.30.565.10">
    <property type="entry name" value="Histidine kinase-like ATPase, C-terminal domain"/>
    <property type="match status" value="1"/>
</dbReference>
<feature type="transmembrane region" description="Helical" evidence="8">
    <location>
        <begin position="71"/>
        <end position="91"/>
    </location>
</feature>
<keyword evidence="5 11" id="KW-0418">Kinase</keyword>
<dbReference type="PANTHER" id="PTHR43047:SF72">
    <property type="entry name" value="OSMOSENSING HISTIDINE PROTEIN KINASE SLN1"/>
    <property type="match status" value="1"/>
</dbReference>
<dbReference type="InterPro" id="IPR001789">
    <property type="entry name" value="Sig_transdc_resp-reg_receiver"/>
</dbReference>
<dbReference type="Proteomes" id="UP000043764">
    <property type="component" value="Unassembled WGS sequence"/>
</dbReference>
<dbReference type="GO" id="GO:0009927">
    <property type="term" value="F:histidine phosphotransfer kinase activity"/>
    <property type="evidence" value="ECO:0007669"/>
    <property type="project" value="TreeGrafter"/>
</dbReference>
<dbReference type="FunFam" id="3.30.565.10:FF:000010">
    <property type="entry name" value="Sensor histidine kinase RcsC"/>
    <property type="match status" value="1"/>
</dbReference>
<dbReference type="CDD" id="cd16922">
    <property type="entry name" value="HATPase_EvgS-ArcB-TorS-like"/>
    <property type="match status" value="1"/>
</dbReference>
<dbReference type="InterPro" id="IPR036890">
    <property type="entry name" value="HATPase_C_sf"/>
</dbReference>
<dbReference type="Gene3D" id="3.40.50.2300">
    <property type="match status" value="1"/>
</dbReference>
<dbReference type="CDD" id="cd00082">
    <property type="entry name" value="HisKA"/>
    <property type="match status" value="1"/>
</dbReference>
<dbReference type="PANTHER" id="PTHR43047">
    <property type="entry name" value="TWO-COMPONENT HISTIDINE PROTEIN KINASE"/>
    <property type="match status" value="1"/>
</dbReference>
<dbReference type="GO" id="GO:0005886">
    <property type="term" value="C:plasma membrane"/>
    <property type="evidence" value="ECO:0007669"/>
    <property type="project" value="TreeGrafter"/>
</dbReference>
<feature type="transmembrane region" description="Helical" evidence="8">
    <location>
        <begin position="47"/>
        <end position="64"/>
    </location>
</feature>
<evidence type="ECO:0000256" key="3">
    <source>
        <dbReference type="ARBA" id="ARBA00022553"/>
    </source>
</evidence>
<dbReference type="SMART" id="SM00448">
    <property type="entry name" value="REC"/>
    <property type="match status" value="1"/>
</dbReference>
<dbReference type="InterPro" id="IPR011006">
    <property type="entry name" value="CheY-like_superfamily"/>
</dbReference>
<dbReference type="SUPFAM" id="SSF47384">
    <property type="entry name" value="Homodimeric domain of signal transducing histidine kinase"/>
    <property type="match status" value="1"/>
</dbReference>
<keyword evidence="8" id="KW-1133">Transmembrane helix</keyword>
<dbReference type="GO" id="GO:0000155">
    <property type="term" value="F:phosphorelay sensor kinase activity"/>
    <property type="evidence" value="ECO:0007669"/>
    <property type="project" value="InterPro"/>
</dbReference>
<dbReference type="PROSITE" id="PS50110">
    <property type="entry name" value="RESPONSE_REGULATORY"/>
    <property type="match status" value="1"/>
</dbReference>
<dbReference type="Gene3D" id="1.10.287.130">
    <property type="match status" value="1"/>
</dbReference>
<dbReference type="InterPro" id="IPR003661">
    <property type="entry name" value="HisK_dim/P_dom"/>
</dbReference>
<dbReference type="STRING" id="481446.NIT7645_03262"/>
<dbReference type="EC" id="2.7.13.3" evidence="2"/>
<dbReference type="PROSITE" id="PS50109">
    <property type="entry name" value="HIS_KIN"/>
    <property type="match status" value="1"/>
</dbReference>
<dbReference type="InterPro" id="IPR036097">
    <property type="entry name" value="HisK_dim/P_sf"/>
</dbReference>
<evidence type="ECO:0000256" key="7">
    <source>
        <dbReference type="PROSITE-ProRule" id="PRU00169"/>
    </source>
</evidence>
<comment type="catalytic activity">
    <reaction evidence="1">
        <text>ATP + protein L-histidine = ADP + protein N-phospho-L-histidine.</text>
        <dbReference type="EC" id="2.7.13.3"/>
    </reaction>
</comment>
<evidence type="ECO:0000256" key="4">
    <source>
        <dbReference type="ARBA" id="ARBA00022679"/>
    </source>
</evidence>
<gene>
    <name evidence="11" type="primary">luxQ_2</name>
    <name evidence="11" type="ORF">NIT7321_01681</name>
</gene>
<dbReference type="SUPFAM" id="SSF52172">
    <property type="entry name" value="CheY-like"/>
    <property type="match status" value="1"/>
</dbReference>
<feature type="transmembrane region" description="Helical" evidence="8">
    <location>
        <begin position="129"/>
        <end position="147"/>
    </location>
</feature>
<keyword evidence="3 7" id="KW-0597">Phosphoprotein</keyword>
<sequence>MLTITPSLRRDVSAQNQLVKEDLPSRFASITIVSLISLYYLSFAQVAAVYFVYIIIELIGIRVYHQLSRKVTLAGIALFVISAFIGVWTFNTIPLLLFLEPDGFAKLMGAMLLVIALNHCVVARSQWMFFGLLTALPIIGVLGFLVGETLLSVGNRAEIIFAVVILAIGSAYTLFAIWSQHRMANDLRKALADAKAASEAKSRFLASMSHEIRTPLNAICGMSELIAEGRADPADLMQHGRLLTTSSQALTDLLDDILDHAKIESGHMVLTPTIADLHAEIASAVEVFRFSAEEKALDLSLHVADSVPKYAECDILRLRQIISNLVSNAVKYTEQGAVKVDVAARPGEGSTRLVVNVNDTGRGMSEQDLTQLFSDFFRAENKDAPSVPGTGLGLSIARRLARNMGGDLVVSSQLGEGSRFTLTCDIRAVEPPTKITPQPAAPNGAEAELGKCRVLVVDDTASNRRVVRAFLQGSDVEILEAENGAEALACLAETEVDLVLLDMRMPVMDGKETLIQMAKSEPRIANTPVVMLTANAATEDRETYLGLGAVGYIAKPVRKAVLLAEIQRVIQQSEGEMQKAV</sequence>
<evidence type="ECO:0000256" key="2">
    <source>
        <dbReference type="ARBA" id="ARBA00012438"/>
    </source>
</evidence>
<organism evidence="11 12">
    <name type="scientific">Phaeobacter italicus</name>
    <dbReference type="NCBI Taxonomy" id="481446"/>
    <lineage>
        <taxon>Bacteria</taxon>
        <taxon>Pseudomonadati</taxon>
        <taxon>Pseudomonadota</taxon>
        <taxon>Alphaproteobacteria</taxon>
        <taxon>Rhodobacterales</taxon>
        <taxon>Roseobacteraceae</taxon>
        <taxon>Phaeobacter</taxon>
    </lineage>
</organism>
<dbReference type="EMBL" id="CVRL01000016">
    <property type="protein sequence ID" value="CRL10833.1"/>
    <property type="molecule type" value="Genomic_DNA"/>
</dbReference>
<dbReference type="CDD" id="cd17546">
    <property type="entry name" value="REC_hyHK_CKI1_RcsC-like"/>
    <property type="match status" value="1"/>
</dbReference>
<dbReference type="InterPro" id="IPR004358">
    <property type="entry name" value="Sig_transdc_His_kin-like_C"/>
</dbReference>
<evidence type="ECO:0000256" key="1">
    <source>
        <dbReference type="ARBA" id="ARBA00000085"/>
    </source>
</evidence>
<evidence type="ECO:0000256" key="8">
    <source>
        <dbReference type="SAM" id="Phobius"/>
    </source>
</evidence>
<feature type="transmembrane region" description="Helical" evidence="8">
    <location>
        <begin position="159"/>
        <end position="179"/>
    </location>
</feature>
<evidence type="ECO:0000313" key="12">
    <source>
        <dbReference type="Proteomes" id="UP000043764"/>
    </source>
</evidence>
<dbReference type="RefSeq" id="WP_008561902.1">
    <property type="nucleotide sequence ID" value="NZ_BSKQ01000001.1"/>
</dbReference>
<dbReference type="SUPFAM" id="SSF55874">
    <property type="entry name" value="ATPase domain of HSP90 chaperone/DNA topoisomerase II/histidine kinase"/>
    <property type="match status" value="1"/>
</dbReference>
<keyword evidence="4 11" id="KW-0808">Transferase</keyword>
<dbReference type="SMART" id="SM00388">
    <property type="entry name" value="HisKA"/>
    <property type="match status" value="1"/>
</dbReference>
<evidence type="ECO:0000313" key="11">
    <source>
        <dbReference type="EMBL" id="CRL10833.1"/>
    </source>
</evidence>
<keyword evidence="8" id="KW-0472">Membrane</keyword>
<feature type="modified residue" description="4-aspartylphosphate" evidence="7">
    <location>
        <position position="502"/>
    </location>
</feature>
<dbReference type="Pfam" id="PF00512">
    <property type="entry name" value="HisKA"/>
    <property type="match status" value="1"/>
</dbReference>